<feature type="domain" description="PEP-utilising enzyme mobile" evidence="2">
    <location>
        <begin position="643"/>
        <end position="712"/>
    </location>
</feature>
<dbReference type="PANTHER" id="PTHR43615:SF1">
    <property type="entry name" value="PPDK_N DOMAIN-CONTAINING PROTEIN"/>
    <property type="match status" value="1"/>
</dbReference>
<feature type="region of interest" description="Disordered" evidence="1">
    <location>
        <begin position="562"/>
        <end position="628"/>
    </location>
</feature>
<dbReference type="InterPro" id="IPR002192">
    <property type="entry name" value="PPDK_AMP/ATP-bd"/>
</dbReference>
<dbReference type="Pfam" id="PF01326">
    <property type="entry name" value="PPDK_N"/>
    <property type="match status" value="2"/>
</dbReference>
<dbReference type="InterPro" id="IPR008279">
    <property type="entry name" value="PEP-util_enz_mobile_dom"/>
</dbReference>
<organism evidence="4 5">
    <name type="scientific">Microlunatus aurantiacus</name>
    <dbReference type="NCBI Taxonomy" id="446786"/>
    <lineage>
        <taxon>Bacteria</taxon>
        <taxon>Bacillati</taxon>
        <taxon>Actinomycetota</taxon>
        <taxon>Actinomycetes</taxon>
        <taxon>Propionibacteriales</taxon>
        <taxon>Propionibacteriaceae</taxon>
        <taxon>Microlunatus</taxon>
    </lineage>
</organism>
<evidence type="ECO:0000256" key="1">
    <source>
        <dbReference type="SAM" id="MobiDB-lite"/>
    </source>
</evidence>
<dbReference type="Pfam" id="PF00391">
    <property type="entry name" value="PEP-utilizers"/>
    <property type="match status" value="1"/>
</dbReference>
<feature type="compositionally biased region" description="Basic residues" evidence="1">
    <location>
        <begin position="569"/>
        <end position="580"/>
    </location>
</feature>
<dbReference type="SUPFAM" id="SSF52009">
    <property type="entry name" value="Phosphohistidine domain"/>
    <property type="match status" value="1"/>
</dbReference>
<dbReference type="RefSeq" id="WP_344814363.1">
    <property type="nucleotide sequence ID" value="NZ_BAAAYX010000023.1"/>
</dbReference>
<sequence length="728" mass="77552">MIIDLASSMAADPAVAGSKAARLAVALAAAFPVPAGFVLPVGEHAEDADLVAAAAAVSGRLAVRSSAVAEDLAGASFAGMYESYLDVAPGGVPEAVRGCRRSADTARVAAYRASDAESDAARSGMAVLVQAMVAAEASGVAFTADPLTGDRDVTVITAVTGLAESLVGGEVTGESWRVGGGRASTPGPAEVLTTAQAEALAATARRLEQLFGCPQDVEWAIVNDTVQVIQARPMTALPDSVTWTPPGPGLWACNFRLGEWLPEPVTPLFGDWLLPAFDAGFRAAMQDTAGATVSFPYGLVHGWYYATPNPRIVEIPAAVLRSRGRLLRFMLNTVVLPSRRPDLADQTLDRLYRDWRDRLLPAYHRLADLQVDDRPVEELLSLVEQVVHTAGYHFWYLAVVGGAAWKIERALRRFMGRHQLDSYHAARLLSGLASVRTAPAPHAVHSLDWFHPTAGESTVARAQAPPGEGPSSQSMVERRQLQQRCSDQLQGRPHLLTGWTTLLALAQRYARIREEQAEKLTLAWPLLRACARRLGEALVTAGTLDDPSLVFFLTRTELDRPTPLTDPARRRRQQWQRQRRLTPPLTVGTPPPLIGRHLADTVGAGSNGGTDDNQLRGQPASPGRATGPARIVHGLDDFTKVAAGDVIVAAATTPAWTPLFSLAAAVVTDRGTAAAHASLIAREYGIPAVVATSNATHRIPDGTHITVDGNRGIVSIDDPQLNGRAGPH</sequence>
<evidence type="ECO:0000313" key="5">
    <source>
        <dbReference type="Proteomes" id="UP001500051"/>
    </source>
</evidence>
<feature type="region of interest" description="Disordered" evidence="1">
    <location>
        <begin position="459"/>
        <end position="483"/>
    </location>
</feature>
<evidence type="ECO:0000259" key="3">
    <source>
        <dbReference type="Pfam" id="PF01326"/>
    </source>
</evidence>
<dbReference type="EMBL" id="BAAAYX010000023">
    <property type="protein sequence ID" value="GAA3717143.1"/>
    <property type="molecule type" value="Genomic_DNA"/>
</dbReference>
<reference evidence="5" key="1">
    <citation type="journal article" date="2019" name="Int. J. Syst. Evol. Microbiol.">
        <title>The Global Catalogue of Microorganisms (GCM) 10K type strain sequencing project: providing services to taxonomists for standard genome sequencing and annotation.</title>
        <authorList>
            <consortium name="The Broad Institute Genomics Platform"/>
            <consortium name="The Broad Institute Genome Sequencing Center for Infectious Disease"/>
            <person name="Wu L."/>
            <person name="Ma J."/>
        </authorList>
    </citation>
    <scope>NUCLEOTIDE SEQUENCE [LARGE SCALE GENOMIC DNA]</scope>
    <source>
        <strain evidence="5">JCM 16548</strain>
    </source>
</reference>
<gene>
    <name evidence="4" type="ORF">GCM10022204_41300</name>
</gene>
<dbReference type="InterPro" id="IPR051549">
    <property type="entry name" value="PEP_Utilizing_Enz"/>
</dbReference>
<dbReference type="Gene3D" id="3.30.1490.20">
    <property type="entry name" value="ATP-grasp fold, A domain"/>
    <property type="match status" value="1"/>
</dbReference>
<keyword evidence="5" id="KW-1185">Reference proteome</keyword>
<evidence type="ECO:0000313" key="4">
    <source>
        <dbReference type="EMBL" id="GAA3717143.1"/>
    </source>
</evidence>
<feature type="domain" description="Pyruvate phosphate dikinase AMP/ATP-binding" evidence="3">
    <location>
        <begin position="59"/>
        <end position="179"/>
    </location>
</feature>
<dbReference type="Proteomes" id="UP001500051">
    <property type="component" value="Unassembled WGS sequence"/>
</dbReference>
<protein>
    <submittedName>
        <fullName evidence="4">PEP/pyruvate-binding domain-containing protein</fullName>
    </submittedName>
</protein>
<dbReference type="SUPFAM" id="SSF56059">
    <property type="entry name" value="Glutathione synthetase ATP-binding domain-like"/>
    <property type="match status" value="1"/>
</dbReference>
<feature type="domain" description="Pyruvate phosphate dikinase AMP/ATP-binding" evidence="3">
    <location>
        <begin position="190"/>
        <end position="238"/>
    </location>
</feature>
<comment type="caution">
    <text evidence="4">The sequence shown here is derived from an EMBL/GenBank/DDBJ whole genome shotgun (WGS) entry which is preliminary data.</text>
</comment>
<dbReference type="Gene3D" id="3.50.30.10">
    <property type="entry name" value="Phosphohistidine domain"/>
    <property type="match status" value="1"/>
</dbReference>
<proteinExistence type="predicted"/>
<dbReference type="Gene3D" id="3.30.470.20">
    <property type="entry name" value="ATP-grasp fold, B domain"/>
    <property type="match status" value="2"/>
</dbReference>
<evidence type="ECO:0000259" key="2">
    <source>
        <dbReference type="Pfam" id="PF00391"/>
    </source>
</evidence>
<name>A0ABP7EH39_9ACTN</name>
<dbReference type="InterPro" id="IPR013815">
    <property type="entry name" value="ATP_grasp_subdomain_1"/>
</dbReference>
<accession>A0ABP7EH39</accession>
<dbReference type="PANTHER" id="PTHR43615">
    <property type="entry name" value="PHOSPHOENOLPYRUVATE SYNTHASE-RELATED"/>
    <property type="match status" value="1"/>
</dbReference>
<dbReference type="InterPro" id="IPR036637">
    <property type="entry name" value="Phosphohistidine_dom_sf"/>
</dbReference>